<gene>
    <name evidence="2" type="ORF">B0O44_102452</name>
</gene>
<feature type="transmembrane region" description="Helical" evidence="1">
    <location>
        <begin position="20"/>
        <end position="46"/>
    </location>
</feature>
<name>A0A318UKJ3_9SPHI</name>
<dbReference type="Proteomes" id="UP000248198">
    <property type="component" value="Unassembled WGS sequence"/>
</dbReference>
<keyword evidence="3" id="KW-1185">Reference proteome</keyword>
<evidence type="ECO:0000313" key="3">
    <source>
        <dbReference type="Proteomes" id="UP000248198"/>
    </source>
</evidence>
<comment type="caution">
    <text evidence="2">The sequence shown here is derived from an EMBL/GenBank/DDBJ whole genome shotgun (WGS) entry which is preliminary data.</text>
</comment>
<reference evidence="2 3" key="1">
    <citation type="submission" date="2018-06" db="EMBL/GenBank/DDBJ databases">
        <title>Genomic Encyclopedia of Archaeal and Bacterial Type Strains, Phase II (KMG-II): from individual species to whole genera.</title>
        <authorList>
            <person name="Goeker M."/>
        </authorList>
    </citation>
    <scope>NUCLEOTIDE SEQUENCE [LARGE SCALE GENOMIC DNA]</scope>
    <source>
        <strain evidence="2 3">DSM 27372</strain>
    </source>
</reference>
<dbReference type="OrthoDB" id="767295at2"/>
<protein>
    <submittedName>
        <fullName evidence="2">Uncharacterized protein</fullName>
    </submittedName>
</protein>
<keyword evidence="1" id="KW-1133">Transmembrane helix</keyword>
<organism evidence="2 3">
    <name type="scientific">Pedobacter nutrimenti</name>
    <dbReference type="NCBI Taxonomy" id="1241337"/>
    <lineage>
        <taxon>Bacteria</taxon>
        <taxon>Pseudomonadati</taxon>
        <taxon>Bacteroidota</taxon>
        <taxon>Sphingobacteriia</taxon>
        <taxon>Sphingobacteriales</taxon>
        <taxon>Sphingobacteriaceae</taxon>
        <taxon>Pedobacter</taxon>
    </lineage>
</organism>
<feature type="transmembrane region" description="Helical" evidence="1">
    <location>
        <begin position="58"/>
        <end position="79"/>
    </location>
</feature>
<proteinExistence type="predicted"/>
<keyword evidence="1" id="KW-0472">Membrane</keyword>
<evidence type="ECO:0000313" key="2">
    <source>
        <dbReference type="EMBL" id="PYF75897.1"/>
    </source>
</evidence>
<sequence length="124" mass="13829">MLKFLSAFNLMAGTLYFLCYLSGGGIYAISGNLAVLIFNGAALYGLEKGRHKWNLIQYLSAPASMLFVLFLFYSSWYLARSAIETSFATRALWLLLIFSVAFGLLIFFQLLLTIRLAFRGASGK</sequence>
<accession>A0A318UKJ3</accession>
<feature type="transmembrane region" description="Helical" evidence="1">
    <location>
        <begin position="91"/>
        <end position="118"/>
    </location>
</feature>
<dbReference type="EMBL" id="QKLU01000002">
    <property type="protein sequence ID" value="PYF75897.1"/>
    <property type="molecule type" value="Genomic_DNA"/>
</dbReference>
<dbReference type="AlphaFoldDB" id="A0A318UKJ3"/>
<keyword evidence="1" id="KW-0812">Transmembrane</keyword>
<dbReference type="RefSeq" id="WP_110828547.1">
    <property type="nucleotide sequence ID" value="NZ_QKLU01000002.1"/>
</dbReference>
<evidence type="ECO:0000256" key="1">
    <source>
        <dbReference type="SAM" id="Phobius"/>
    </source>
</evidence>